<feature type="compositionally biased region" description="Basic and acidic residues" evidence="6">
    <location>
        <begin position="726"/>
        <end position="737"/>
    </location>
</feature>
<dbReference type="SUPFAM" id="SSF48371">
    <property type="entry name" value="ARM repeat"/>
    <property type="match status" value="1"/>
</dbReference>
<dbReference type="PANTHER" id="PTHR13102:SF0">
    <property type="entry name" value="NUCLEOLAR PROTEIN 9"/>
    <property type="match status" value="1"/>
</dbReference>
<gene>
    <name evidence="8" type="ORF">O6P43_018476</name>
</gene>
<organism evidence="8 9">
    <name type="scientific">Quillaja saponaria</name>
    <name type="common">Soap bark tree</name>
    <dbReference type="NCBI Taxonomy" id="32244"/>
    <lineage>
        <taxon>Eukaryota</taxon>
        <taxon>Viridiplantae</taxon>
        <taxon>Streptophyta</taxon>
        <taxon>Embryophyta</taxon>
        <taxon>Tracheophyta</taxon>
        <taxon>Spermatophyta</taxon>
        <taxon>Magnoliopsida</taxon>
        <taxon>eudicotyledons</taxon>
        <taxon>Gunneridae</taxon>
        <taxon>Pentapetalae</taxon>
        <taxon>rosids</taxon>
        <taxon>fabids</taxon>
        <taxon>Fabales</taxon>
        <taxon>Quillajaceae</taxon>
        <taxon>Quillaja</taxon>
    </lineage>
</organism>
<dbReference type="GO" id="GO:0030688">
    <property type="term" value="C:preribosome, small subunit precursor"/>
    <property type="evidence" value="ECO:0007669"/>
    <property type="project" value="TreeGrafter"/>
</dbReference>
<dbReference type="AlphaFoldDB" id="A0AAD7LS73"/>
<evidence type="ECO:0000256" key="1">
    <source>
        <dbReference type="ARBA" id="ARBA00022737"/>
    </source>
</evidence>
<dbReference type="GO" id="GO:0000056">
    <property type="term" value="P:ribosomal small subunit export from nucleus"/>
    <property type="evidence" value="ECO:0007669"/>
    <property type="project" value="TreeGrafter"/>
</dbReference>
<dbReference type="GO" id="GO:0000447">
    <property type="term" value="P:endonucleolytic cleavage in ITS1 to separate SSU-rRNA from 5.8S rRNA and LSU-rRNA from tricistronic rRNA transcript (SSU-rRNA, 5.8S rRNA, LSU-rRNA)"/>
    <property type="evidence" value="ECO:0007669"/>
    <property type="project" value="TreeGrafter"/>
</dbReference>
<accession>A0AAD7LS73</accession>
<dbReference type="KEGG" id="qsa:O6P43_018476"/>
<dbReference type="SMART" id="SM00025">
    <property type="entry name" value="Pumilio"/>
    <property type="match status" value="6"/>
</dbReference>
<sequence length="737" mass="82491">MNRKAKKENVGFDRDNSKSTASGRGYDGTLKGRKTLKYEDASGAQTSFIRKLVDAETAKYFSEIANLFESNGADLEERSVICGNAIEETRGKEYELATDYIISHTLQSLLEGCDVDYLCDFVQRCAKDFPSISMDSSGSHVVETAIKSLSAHLQNEESHHAIEEALTTICKVIAANLVDVMCNCYGSHVIRSLLCLCKGVQLDNSQYNVKKSSTVLAERLNFKAMPLKGDAATNLPGGFPDLLKFLISEMLKYAKEDNTLIVDQYSSLVLQTASKLLVGNDEELLHLIPVLLGCNEENIVEGNYIETTIAREVVKLLKENAFSHLMEVILEVAPEVLYTEMFRKIFRNSLFELSSHHCGNFVIQALISYSKNQEQMELIWEELGPKIKDLLEMRMSGVVAALIASSERLHVQEHKSCQALAAAVCPVGESPKHIVPRLLFLDSYFSCADKSNWNWVTGVKMHVMGSLILQSIFRFRSEYIQPYIISITTMEAEHVLEAAKDTGGARVIEAFLSSGASAKQKRRLVMKLKEHFGELSLHSSGSFTIEKCFTASNLSLREAIVSELLALRSELSRTKQGPYLLRRLDLEGFAVRPDQWRSKQSSKQSAYNEFYAAFGSGDTKSNTNNLFLADTSKNKSHPENLKEVRKEIDHRLSSTASFLSTSDFKRKPKKSVLKNEKHAKIAADDDVSNRKKKKLSKGGSENAEAAENKTESKNTNQELQASCHQNNEETKEKRWFL</sequence>
<dbReference type="InterPro" id="IPR033133">
    <property type="entry name" value="PUM-HD"/>
</dbReference>
<evidence type="ECO:0000256" key="6">
    <source>
        <dbReference type="SAM" id="MobiDB-lite"/>
    </source>
</evidence>
<dbReference type="GO" id="GO:0006417">
    <property type="term" value="P:regulation of translation"/>
    <property type="evidence" value="ECO:0007669"/>
    <property type="project" value="UniProtKB-KW"/>
</dbReference>
<evidence type="ECO:0000259" key="7">
    <source>
        <dbReference type="PROSITE" id="PS50303"/>
    </source>
</evidence>
<dbReference type="InterPro" id="IPR011989">
    <property type="entry name" value="ARM-like"/>
</dbReference>
<dbReference type="Pfam" id="PF22493">
    <property type="entry name" value="PUF_NOP9"/>
    <property type="match status" value="1"/>
</dbReference>
<evidence type="ECO:0000313" key="9">
    <source>
        <dbReference type="Proteomes" id="UP001163823"/>
    </source>
</evidence>
<dbReference type="InterPro" id="IPR001313">
    <property type="entry name" value="Pumilio_RNA-bd_rpt"/>
</dbReference>
<feature type="compositionally biased region" description="Basic and acidic residues" evidence="6">
    <location>
        <begin position="7"/>
        <end position="17"/>
    </location>
</feature>
<dbReference type="EMBL" id="JARAOO010000007">
    <property type="protein sequence ID" value="KAJ7963364.1"/>
    <property type="molecule type" value="Genomic_DNA"/>
</dbReference>
<dbReference type="InterPro" id="IPR016024">
    <property type="entry name" value="ARM-type_fold"/>
</dbReference>
<evidence type="ECO:0000256" key="2">
    <source>
        <dbReference type="ARBA" id="ARBA00022845"/>
    </source>
</evidence>
<feature type="domain" description="PUM-HD" evidence="7">
    <location>
        <begin position="15"/>
        <end position="407"/>
    </location>
</feature>
<evidence type="ECO:0000256" key="4">
    <source>
        <dbReference type="ARBA" id="ARBA00023242"/>
    </source>
</evidence>
<evidence type="ECO:0000256" key="3">
    <source>
        <dbReference type="ARBA" id="ARBA00022884"/>
    </source>
</evidence>
<protein>
    <submittedName>
        <fullName evidence="8">Pumilio-like 23</fullName>
    </submittedName>
</protein>
<dbReference type="Proteomes" id="UP001163823">
    <property type="component" value="Chromosome 7"/>
</dbReference>
<evidence type="ECO:0000256" key="5">
    <source>
        <dbReference type="PROSITE-ProRule" id="PRU00317"/>
    </source>
</evidence>
<dbReference type="PROSITE" id="PS50303">
    <property type="entry name" value="PUM_HD"/>
    <property type="match status" value="1"/>
</dbReference>
<feature type="compositionally biased region" description="Polar residues" evidence="6">
    <location>
        <begin position="713"/>
        <end position="725"/>
    </location>
</feature>
<comment type="caution">
    <text evidence="8">The sequence shown here is derived from an EMBL/GenBank/DDBJ whole genome shotgun (WGS) entry which is preliminary data.</text>
</comment>
<dbReference type="GO" id="GO:0030686">
    <property type="term" value="C:90S preribosome"/>
    <property type="evidence" value="ECO:0007669"/>
    <property type="project" value="TreeGrafter"/>
</dbReference>
<feature type="region of interest" description="Disordered" evidence="6">
    <location>
        <begin position="1"/>
        <end position="26"/>
    </location>
</feature>
<evidence type="ECO:0000313" key="8">
    <source>
        <dbReference type="EMBL" id="KAJ7963364.1"/>
    </source>
</evidence>
<keyword evidence="2" id="KW-0810">Translation regulation</keyword>
<dbReference type="InterPro" id="IPR040000">
    <property type="entry name" value="NOP9"/>
</dbReference>
<name>A0AAD7LS73_QUISA</name>
<dbReference type="GO" id="GO:0003723">
    <property type="term" value="F:RNA binding"/>
    <property type="evidence" value="ECO:0007669"/>
    <property type="project" value="UniProtKB-KW"/>
</dbReference>
<reference evidence="8" key="1">
    <citation type="journal article" date="2023" name="Science">
        <title>Elucidation of the pathway for biosynthesis of saponin adjuvants from the soapbark tree.</title>
        <authorList>
            <person name="Reed J."/>
            <person name="Orme A."/>
            <person name="El-Demerdash A."/>
            <person name="Owen C."/>
            <person name="Martin L.B.B."/>
            <person name="Misra R.C."/>
            <person name="Kikuchi S."/>
            <person name="Rejzek M."/>
            <person name="Martin A.C."/>
            <person name="Harkess A."/>
            <person name="Leebens-Mack J."/>
            <person name="Louveau T."/>
            <person name="Stephenson M.J."/>
            <person name="Osbourn A."/>
        </authorList>
    </citation>
    <scope>NUCLEOTIDE SEQUENCE</scope>
    <source>
        <strain evidence="8">S10</strain>
    </source>
</reference>
<feature type="repeat" description="Pumilio" evidence="5">
    <location>
        <begin position="344"/>
        <end position="381"/>
    </location>
</feature>
<feature type="compositionally biased region" description="Basic and acidic residues" evidence="6">
    <location>
        <begin position="673"/>
        <end position="689"/>
    </location>
</feature>
<keyword evidence="3" id="KW-0694">RNA-binding</keyword>
<keyword evidence="9" id="KW-1185">Reference proteome</keyword>
<keyword evidence="1" id="KW-0677">Repeat</keyword>
<dbReference type="GO" id="GO:0005730">
    <property type="term" value="C:nucleolus"/>
    <property type="evidence" value="ECO:0007669"/>
    <property type="project" value="TreeGrafter"/>
</dbReference>
<feature type="region of interest" description="Disordered" evidence="6">
    <location>
        <begin position="667"/>
        <end position="737"/>
    </location>
</feature>
<dbReference type="GO" id="GO:0000480">
    <property type="term" value="P:endonucleolytic cleavage in 5'-ETS of tricistronic rRNA transcript (SSU-rRNA, 5.8S rRNA, LSU-rRNA)"/>
    <property type="evidence" value="ECO:0007669"/>
    <property type="project" value="TreeGrafter"/>
</dbReference>
<proteinExistence type="predicted"/>
<keyword evidence="4" id="KW-0539">Nucleus</keyword>
<dbReference type="Gene3D" id="1.25.10.10">
    <property type="entry name" value="Leucine-rich Repeat Variant"/>
    <property type="match status" value="2"/>
</dbReference>
<dbReference type="PROSITE" id="PS50302">
    <property type="entry name" value="PUM"/>
    <property type="match status" value="2"/>
</dbReference>
<dbReference type="GO" id="GO:0000472">
    <property type="term" value="P:endonucleolytic cleavage to generate mature 5'-end of SSU-rRNA from (SSU-rRNA, 5.8S rRNA, LSU-rRNA)"/>
    <property type="evidence" value="ECO:0007669"/>
    <property type="project" value="TreeGrafter"/>
</dbReference>
<feature type="repeat" description="Pumilio" evidence="5">
    <location>
        <begin position="527"/>
        <end position="562"/>
    </location>
</feature>
<dbReference type="PANTHER" id="PTHR13102">
    <property type="entry name" value="NUCLEOLAR PROTEIN 9"/>
    <property type="match status" value="1"/>
</dbReference>